<dbReference type="InterPro" id="IPR011006">
    <property type="entry name" value="CheY-like_superfamily"/>
</dbReference>
<protein>
    <submittedName>
        <fullName evidence="6">Transcriptional regulatory protein UhpA</fullName>
    </submittedName>
</protein>
<keyword evidence="2" id="KW-0238">DNA-binding</keyword>
<dbReference type="GO" id="GO:0000160">
    <property type="term" value="P:phosphorelay signal transduction system"/>
    <property type="evidence" value="ECO:0007669"/>
    <property type="project" value="InterPro"/>
</dbReference>
<dbReference type="GO" id="GO:0006355">
    <property type="term" value="P:regulation of DNA-templated transcription"/>
    <property type="evidence" value="ECO:0007669"/>
    <property type="project" value="InterPro"/>
</dbReference>
<dbReference type="Pfam" id="PF00196">
    <property type="entry name" value="GerE"/>
    <property type="match status" value="1"/>
</dbReference>
<evidence type="ECO:0000256" key="2">
    <source>
        <dbReference type="ARBA" id="ARBA00023125"/>
    </source>
</evidence>
<dbReference type="EMBL" id="LKST01000004">
    <property type="protein sequence ID" value="KQB83326.1"/>
    <property type="molecule type" value="Genomic_DNA"/>
</dbReference>
<dbReference type="PROSITE" id="PS50110">
    <property type="entry name" value="RESPONSE_REGULATORY"/>
    <property type="match status" value="1"/>
</dbReference>
<dbReference type="Pfam" id="PF00072">
    <property type="entry name" value="Response_reg"/>
    <property type="match status" value="1"/>
</dbReference>
<dbReference type="OrthoDB" id="9808843at2"/>
<evidence type="ECO:0000313" key="6">
    <source>
        <dbReference type="EMBL" id="KQB83326.1"/>
    </source>
</evidence>
<dbReference type="AlphaFoldDB" id="A0A0Q0YBH5"/>
<dbReference type="CDD" id="cd17535">
    <property type="entry name" value="REC_NarL-like"/>
    <property type="match status" value="1"/>
</dbReference>
<gene>
    <name evidence="6" type="primary">uhpA</name>
    <name evidence="6" type="ORF">Cocul_02301</name>
</gene>
<dbReference type="Gene3D" id="3.40.50.2300">
    <property type="match status" value="1"/>
</dbReference>
<keyword evidence="7" id="KW-1185">Reference proteome</keyword>
<sequence length="207" mass="22277">MIQVAVIDDESLVASSLATLLSLEEDIEVLTVTDSGKKYLEWWTKQHTLGKPLPEVSVLDQNMSGLSGIETAQALHALSPRAAALIVTSHAHPQNLYQAMRHGIQGYLPKTATAHQFAQAIRAIHAGERYIDPELAAWAMTIDASPLTPREAEVLRAAGLGGSINEIAASLHLAPGTTRNYLSSAMSKTGAGNRFKAYLLAKEQGWL</sequence>
<comment type="caution">
    <text evidence="6">The sequence shown here is derived from an EMBL/GenBank/DDBJ whole genome shotgun (WGS) entry which is preliminary data.</text>
</comment>
<dbReference type="InterPro" id="IPR000792">
    <property type="entry name" value="Tscrpt_reg_LuxR_C"/>
</dbReference>
<dbReference type="InterPro" id="IPR039420">
    <property type="entry name" value="WalR-like"/>
</dbReference>
<name>A0A0Q0YBH5_9CORY</name>
<dbReference type="InterPro" id="IPR001789">
    <property type="entry name" value="Sig_transdc_resp-reg_receiver"/>
</dbReference>
<dbReference type="InterPro" id="IPR036388">
    <property type="entry name" value="WH-like_DNA-bd_sf"/>
</dbReference>
<accession>A0A0Q0YBH5</accession>
<dbReference type="PRINTS" id="PR00038">
    <property type="entry name" value="HTHLUXR"/>
</dbReference>
<dbReference type="SUPFAM" id="SSF46894">
    <property type="entry name" value="C-terminal effector domain of the bipartite response regulators"/>
    <property type="match status" value="1"/>
</dbReference>
<dbReference type="GO" id="GO:0003677">
    <property type="term" value="F:DNA binding"/>
    <property type="evidence" value="ECO:0007669"/>
    <property type="project" value="UniProtKB-KW"/>
</dbReference>
<organism evidence="6 7">
    <name type="scientific">Corynebacterium oculi</name>
    <dbReference type="NCBI Taxonomy" id="1544416"/>
    <lineage>
        <taxon>Bacteria</taxon>
        <taxon>Bacillati</taxon>
        <taxon>Actinomycetota</taxon>
        <taxon>Actinomycetes</taxon>
        <taxon>Mycobacteriales</taxon>
        <taxon>Corynebacteriaceae</taxon>
        <taxon>Corynebacterium</taxon>
    </lineage>
</organism>
<dbReference type="SMART" id="SM00448">
    <property type="entry name" value="REC"/>
    <property type="match status" value="1"/>
</dbReference>
<feature type="modified residue" description="4-aspartylphosphate" evidence="3">
    <location>
        <position position="60"/>
    </location>
</feature>
<dbReference type="InterPro" id="IPR058245">
    <property type="entry name" value="NreC/VraR/RcsB-like_REC"/>
</dbReference>
<evidence type="ECO:0000313" key="7">
    <source>
        <dbReference type="Proteomes" id="UP000050517"/>
    </source>
</evidence>
<evidence type="ECO:0000259" key="5">
    <source>
        <dbReference type="PROSITE" id="PS50110"/>
    </source>
</evidence>
<proteinExistence type="predicted"/>
<dbReference type="InterPro" id="IPR016032">
    <property type="entry name" value="Sig_transdc_resp-reg_C-effctor"/>
</dbReference>
<dbReference type="STRING" id="1544416.Cocul_02301"/>
<feature type="domain" description="Response regulatory" evidence="5">
    <location>
        <begin position="3"/>
        <end position="125"/>
    </location>
</feature>
<reference evidence="6 7" key="1">
    <citation type="submission" date="2015-10" db="EMBL/GenBank/DDBJ databases">
        <title>Corynebacteirum lowii and Corynebacterium oculi species nova, derived from human clinical disease and and emended description of Corynebacterium mastiditis.</title>
        <authorList>
            <person name="Bernard K."/>
            <person name="Pacheco A.L."/>
            <person name="Mcdougall C."/>
            <person name="Burtx T."/>
            <person name="Weibe D."/>
            <person name="Tyler S."/>
            <person name="Olson A.B."/>
            <person name="Cnockaert M."/>
            <person name="Eguchi H."/>
            <person name="Kuwahara T."/>
            <person name="Nakayama-Imaohji H."/>
            <person name="Boudewijins M."/>
            <person name="Van Hoecke F."/>
            <person name="Bernier A.-M."/>
            <person name="Vandamme P."/>
        </authorList>
    </citation>
    <scope>NUCLEOTIDE SEQUENCE [LARGE SCALE GENOMIC DNA]</scope>
    <source>
        <strain evidence="6 7">NML 130210</strain>
    </source>
</reference>
<evidence type="ECO:0000256" key="1">
    <source>
        <dbReference type="ARBA" id="ARBA00022553"/>
    </source>
</evidence>
<dbReference type="Gene3D" id="1.10.10.10">
    <property type="entry name" value="Winged helix-like DNA-binding domain superfamily/Winged helix DNA-binding domain"/>
    <property type="match status" value="1"/>
</dbReference>
<evidence type="ECO:0000256" key="3">
    <source>
        <dbReference type="PROSITE-ProRule" id="PRU00169"/>
    </source>
</evidence>
<dbReference type="PATRIC" id="fig|1544416.3.peg.2301"/>
<dbReference type="PANTHER" id="PTHR43214">
    <property type="entry name" value="TWO-COMPONENT RESPONSE REGULATOR"/>
    <property type="match status" value="1"/>
</dbReference>
<dbReference type="SUPFAM" id="SSF52172">
    <property type="entry name" value="CheY-like"/>
    <property type="match status" value="1"/>
</dbReference>
<dbReference type="RefSeq" id="WP_055123345.1">
    <property type="nucleotide sequence ID" value="NZ_LKST01000004.1"/>
</dbReference>
<keyword evidence="1 3" id="KW-0597">Phosphoprotein</keyword>
<dbReference type="CDD" id="cd06170">
    <property type="entry name" value="LuxR_C_like"/>
    <property type="match status" value="1"/>
</dbReference>
<evidence type="ECO:0000259" key="4">
    <source>
        <dbReference type="PROSITE" id="PS50043"/>
    </source>
</evidence>
<dbReference type="SMART" id="SM00421">
    <property type="entry name" value="HTH_LUXR"/>
    <property type="match status" value="1"/>
</dbReference>
<feature type="domain" description="HTH luxR-type" evidence="4">
    <location>
        <begin position="140"/>
        <end position="205"/>
    </location>
</feature>
<dbReference type="PANTHER" id="PTHR43214:SF42">
    <property type="entry name" value="TRANSCRIPTIONAL REGULATORY PROTEIN DESR"/>
    <property type="match status" value="1"/>
</dbReference>
<dbReference type="Proteomes" id="UP000050517">
    <property type="component" value="Unassembled WGS sequence"/>
</dbReference>
<dbReference type="PROSITE" id="PS50043">
    <property type="entry name" value="HTH_LUXR_2"/>
    <property type="match status" value="1"/>
</dbReference>